<reference evidence="3 4" key="1">
    <citation type="submission" date="2019-02" db="EMBL/GenBank/DDBJ databases">
        <title>Deep-cultivation of Planctomycetes and their phenomic and genomic characterization uncovers novel biology.</title>
        <authorList>
            <person name="Wiegand S."/>
            <person name="Jogler M."/>
            <person name="Boedeker C."/>
            <person name="Pinto D."/>
            <person name="Vollmers J."/>
            <person name="Rivas-Marin E."/>
            <person name="Kohn T."/>
            <person name="Peeters S.H."/>
            <person name="Heuer A."/>
            <person name="Rast P."/>
            <person name="Oberbeckmann S."/>
            <person name="Bunk B."/>
            <person name="Jeske O."/>
            <person name="Meyerdierks A."/>
            <person name="Storesund J.E."/>
            <person name="Kallscheuer N."/>
            <person name="Luecker S."/>
            <person name="Lage O.M."/>
            <person name="Pohl T."/>
            <person name="Merkel B.J."/>
            <person name="Hornburger P."/>
            <person name="Mueller R.-W."/>
            <person name="Bruemmer F."/>
            <person name="Labrenz M."/>
            <person name="Spormann A.M."/>
            <person name="Op Den Camp H."/>
            <person name="Overmann J."/>
            <person name="Amann R."/>
            <person name="Jetten M.S.M."/>
            <person name="Mascher T."/>
            <person name="Medema M.H."/>
            <person name="Devos D.P."/>
            <person name="Kaster A.-K."/>
            <person name="Ovreas L."/>
            <person name="Rohde M."/>
            <person name="Galperin M.Y."/>
            <person name="Jogler C."/>
        </authorList>
    </citation>
    <scope>NUCLEOTIDE SEQUENCE [LARGE SCALE GENOMIC DNA]</scope>
    <source>
        <strain evidence="3 4">Pla108</strain>
    </source>
</reference>
<feature type="domain" description="Methyltransferase" evidence="2">
    <location>
        <begin position="77"/>
        <end position="171"/>
    </location>
</feature>
<comment type="caution">
    <text evidence="3">The sequence shown here is derived from an EMBL/GenBank/DDBJ whole genome shotgun (WGS) entry which is preliminary data.</text>
</comment>
<organism evidence="3 4">
    <name type="scientific">Botrimarina colliarenosi</name>
    <dbReference type="NCBI Taxonomy" id="2528001"/>
    <lineage>
        <taxon>Bacteria</taxon>
        <taxon>Pseudomonadati</taxon>
        <taxon>Planctomycetota</taxon>
        <taxon>Planctomycetia</taxon>
        <taxon>Pirellulales</taxon>
        <taxon>Lacipirellulaceae</taxon>
        <taxon>Botrimarina</taxon>
    </lineage>
</organism>
<dbReference type="Proteomes" id="UP000317421">
    <property type="component" value="Unassembled WGS sequence"/>
</dbReference>
<protein>
    <submittedName>
        <fullName evidence="3">Ubiquinone biosynthesis O-methyltransferase</fullName>
        <ecNumber evidence="3">2.1.1.222</ecNumber>
    </submittedName>
</protein>
<dbReference type="Gene3D" id="3.40.50.150">
    <property type="entry name" value="Vaccinia Virus protein VP39"/>
    <property type="match status" value="1"/>
</dbReference>
<dbReference type="InterPro" id="IPR029063">
    <property type="entry name" value="SAM-dependent_MTases_sf"/>
</dbReference>
<evidence type="ECO:0000256" key="1">
    <source>
        <dbReference type="ARBA" id="ARBA00022679"/>
    </source>
</evidence>
<keyword evidence="1 3" id="KW-0808">Transferase</keyword>
<sequence length="268" mass="30053">MLAFYRESMSRTESNSAWRKFGEDDPYFGVLSQPRYRRGSLTEGALEEFFDSGAEYVDGLLTRLRTRLDAPQRFGDVLDFGCGVGRLAIPLAKYADQVTGVDISPAMLREAQHNQERVGAKNINFVETDAWLQDPTRRFDLVHTFIVLQHIPPGNGMRLIAQLVKQVAEGGFGVLHLTYTKDEPRLRYISWVKKRLPLAAGLINVARGRRFSTPVMQMNDYNLNHVMHLLQRSGVNEFQAEYTDHGGYLGLSVGFKKPAIASGSSVAA</sequence>
<dbReference type="SUPFAM" id="SSF53335">
    <property type="entry name" value="S-adenosyl-L-methionine-dependent methyltransferases"/>
    <property type="match status" value="1"/>
</dbReference>
<dbReference type="CDD" id="cd02440">
    <property type="entry name" value="AdoMet_MTases"/>
    <property type="match status" value="1"/>
</dbReference>
<evidence type="ECO:0000259" key="2">
    <source>
        <dbReference type="Pfam" id="PF13649"/>
    </source>
</evidence>
<dbReference type="GO" id="GO:0032259">
    <property type="term" value="P:methylation"/>
    <property type="evidence" value="ECO:0007669"/>
    <property type="project" value="UniProtKB-KW"/>
</dbReference>
<dbReference type="EMBL" id="SJPR01000001">
    <property type="protein sequence ID" value="TWT99491.1"/>
    <property type="molecule type" value="Genomic_DNA"/>
</dbReference>
<dbReference type="PANTHER" id="PTHR43861">
    <property type="entry name" value="TRANS-ACONITATE 2-METHYLTRANSFERASE-RELATED"/>
    <property type="match status" value="1"/>
</dbReference>
<keyword evidence="3" id="KW-0830">Ubiquinone</keyword>
<dbReference type="AlphaFoldDB" id="A0A5C6AKE5"/>
<keyword evidence="3" id="KW-0489">Methyltransferase</keyword>
<name>A0A5C6AKE5_9BACT</name>
<dbReference type="InterPro" id="IPR041698">
    <property type="entry name" value="Methyltransf_25"/>
</dbReference>
<accession>A0A5C6AKE5</accession>
<dbReference type="Pfam" id="PF13649">
    <property type="entry name" value="Methyltransf_25"/>
    <property type="match status" value="1"/>
</dbReference>
<dbReference type="GO" id="GO:0102208">
    <property type="term" value="F:2-polyprenyl-6-hydroxyphenol methylase activity"/>
    <property type="evidence" value="ECO:0007669"/>
    <property type="project" value="UniProtKB-EC"/>
</dbReference>
<evidence type="ECO:0000313" key="3">
    <source>
        <dbReference type="EMBL" id="TWT99491.1"/>
    </source>
</evidence>
<evidence type="ECO:0000313" key="4">
    <source>
        <dbReference type="Proteomes" id="UP000317421"/>
    </source>
</evidence>
<gene>
    <name evidence="3" type="primary">ubiG_1</name>
    <name evidence="3" type="ORF">Pla108_04300</name>
</gene>
<keyword evidence="4" id="KW-1185">Reference proteome</keyword>
<dbReference type="OrthoDB" id="5642573at2"/>
<dbReference type="EC" id="2.1.1.222" evidence="3"/>
<proteinExistence type="predicted"/>